<feature type="domain" description="Bcl-2 Bcl-2 homology region 1-3" evidence="20">
    <location>
        <begin position="218"/>
        <end position="317"/>
    </location>
</feature>
<feature type="compositionally biased region" description="Low complexity" evidence="18">
    <location>
        <begin position="23"/>
        <end position="33"/>
    </location>
</feature>
<keyword evidence="7" id="KW-0963">Cytoplasm</keyword>
<comment type="subcellular location">
    <subcellularLocation>
        <location evidence="3">Cytoplasm</location>
    </subcellularLocation>
    <subcellularLocation>
        <location evidence="1">Membrane</location>
        <topology evidence="1">Single-pass membrane protein</topology>
    </subcellularLocation>
    <subcellularLocation>
        <location evidence="2">Mitochondrion</location>
    </subcellularLocation>
    <subcellularLocation>
        <location evidence="4">Nucleus</location>
        <location evidence="4">Nucleoplasm</location>
    </subcellularLocation>
</comment>
<keyword evidence="23" id="KW-1185">Reference proteome</keyword>
<accession>A0A4X2LDA7</accession>
<dbReference type="PANTHER" id="PTHR11256">
    <property type="entry name" value="BCL-2 RELATED"/>
    <property type="match status" value="1"/>
</dbReference>
<evidence type="ECO:0000256" key="17">
    <source>
        <dbReference type="ARBA" id="ARBA00023242"/>
    </source>
</evidence>
<keyword evidence="9" id="KW-0597">Phosphoprotein</keyword>
<dbReference type="SMART" id="SM00337">
    <property type="entry name" value="BCL"/>
    <property type="match status" value="1"/>
</dbReference>
<dbReference type="GO" id="GO:0005741">
    <property type="term" value="C:mitochondrial outer membrane"/>
    <property type="evidence" value="ECO:0007669"/>
    <property type="project" value="TreeGrafter"/>
</dbReference>
<evidence type="ECO:0000256" key="5">
    <source>
        <dbReference type="ARBA" id="ARBA00009458"/>
    </source>
</evidence>
<keyword evidence="14 19" id="KW-1133">Transmembrane helix</keyword>
<evidence type="ECO:0000256" key="13">
    <source>
        <dbReference type="ARBA" id="ARBA00022843"/>
    </source>
</evidence>
<reference evidence="22" key="2">
    <citation type="submission" date="2025-05" db="UniProtKB">
        <authorList>
            <consortium name="Ensembl"/>
        </authorList>
    </citation>
    <scope>IDENTIFICATION</scope>
</reference>
<evidence type="ECO:0000256" key="3">
    <source>
        <dbReference type="ARBA" id="ARBA00004496"/>
    </source>
</evidence>
<keyword evidence="15" id="KW-0496">Mitochondrion</keyword>
<dbReference type="GO" id="GO:0001836">
    <property type="term" value="P:release of cytochrome c from mitochondria"/>
    <property type="evidence" value="ECO:0007669"/>
    <property type="project" value="TreeGrafter"/>
</dbReference>
<evidence type="ECO:0000256" key="2">
    <source>
        <dbReference type="ARBA" id="ARBA00004173"/>
    </source>
</evidence>
<dbReference type="Ensembl" id="ENSVURT00010000584.1">
    <property type="protein sequence ID" value="ENSVURP00010000493.1"/>
    <property type="gene ID" value="ENSVURG00010000461.1"/>
</dbReference>
<dbReference type="STRING" id="29139.ENSVURP00010000493"/>
<evidence type="ECO:0000313" key="22">
    <source>
        <dbReference type="Ensembl" id="ENSVURP00010019695.1"/>
    </source>
</evidence>
<dbReference type="OrthoDB" id="8932147at2759"/>
<evidence type="ECO:0000259" key="20">
    <source>
        <dbReference type="SMART" id="SM00337"/>
    </source>
</evidence>
<dbReference type="Ensembl" id="ENSVURT00010022417.1">
    <property type="protein sequence ID" value="ENSVURP00010019695.1"/>
    <property type="gene ID" value="ENSVURG00010015036.1"/>
</dbReference>
<sequence length="355" mass="37351">MLGPFKKNAVIGLNLYCGGASAPSSGSPLLVPGKGTTVESSAPRRDGGEVEAGTTTTSAAAAAAGELISGSGGASLPDLVPGVRGPPRTALIGAEVPDVTATTPGPLFFSRSCRFSLPAAGAADAVTSPEDELDGYEPEPPGKRPARRSLLALPLAREGGDTSSSAHGSLPSTPPSVEEEEDELYEQSLELITWYLREQAAGTKDAKPLRSGKALETLRRVADGVQRNHETAFQGMLRKLDIKNEEDIKAVSRVVTCVFSDGVTNWGRIVTLISFGAFVAKHLKSINQESCIDPLAESLTDVLVKTKRDWLIKQKGWEGFVEFFHVEDLEGGIRNVLLAFAGVAGVGAGLAYLIR</sequence>
<evidence type="ECO:0000256" key="4">
    <source>
        <dbReference type="ARBA" id="ARBA00004642"/>
    </source>
</evidence>
<evidence type="ECO:0000256" key="18">
    <source>
        <dbReference type="SAM" id="MobiDB-lite"/>
    </source>
</evidence>
<dbReference type="InterPro" id="IPR026298">
    <property type="entry name" value="Bcl-2_fam"/>
</dbReference>
<dbReference type="AlphaFoldDB" id="A0A4X2LDA7"/>
<keyword evidence="12" id="KW-0221">Differentiation</keyword>
<evidence type="ECO:0000256" key="7">
    <source>
        <dbReference type="ARBA" id="ARBA00022490"/>
    </source>
</evidence>
<evidence type="ECO:0000256" key="11">
    <source>
        <dbReference type="ARBA" id="ARBA00022703"/>
    </source>
</evidence>
<dbReference type="Pfam" id="PF00452">
    <property type="entry name" value="Bcl-2"/>
    <property type="match status" value="1"/>
</dbReference>
<feature type="transmembrane region" description="Helical" evidence="19">
    <location>
        <begin position="336"/>
        <end position="354"/>
    </location>
</feature>
<dbReference type="Proteomes" id="UP000314987">
    <property type="component" value="Unassembled WGS sequence"/>
</dbReference>
<keyword evidence="8" id="KW-1017">Isopeptide bond</keyword>
<evidence type="ECO:0000256" key="12">
    <source>
        <dbReference type="ARBA" id="ARBA00022782"/>
    </source>
</evidence>
<dbReference type="GO" id="GO:0008630">
    <property type="term" value="P:intrinsic apoptotic signaling pathway in response to DNA damage"/>
    <property type="evidence" value="ECO:0007669"/>
    <property type="project" value="TreeGrafter"/>
</dbReference>
<evidence type="ECO:0000256" key="8">
    <source>
        <dbReference type="ARBA" id="ARBA00022499"/>
    </source>
</evidence>
<dbReference type="InterPro" id="IPR020717">
    <property type="entry name" value="Bcl2_BH1_motif_CS"/>
</dbReference>
<gene>
    <name evidence="22" type="primary">LOC114043031</name>
    <name evidence="21" type="synonym">LOC114043032</name>
</gene>
<dbReference type="PRINTS" id="PR01862">
    <property type="entry name" value="BCL2FAMILY"/>
</dbReference>
<evidence type="ECO:0000256" key="14">
    <source>
        <dbReference type="ARBA" id="ARBA00022989"/>
    </source>
</evidence>
<dbReference type="InterPro" id="IPR046371">
    <property type="entry name" value="Bcl-2_BH1-3"/>
</dbReference>
<comment type="similarity">
    <text evidence="5">Belongs to the Bcl-2 family.</text>
</comment>
<evidence type="ECO:0000313" key="23">
    <source>
        <dbReference type="Proteomes" id="UP000314987"/>
    </source>
</evidence>
<dbReference type="InterPro" id="IPR036834">
    <property type="entry name" value="Bcl-2-like_sf"/>
</dbReference>
<evidence type="ECO:0000256" key="1">
    <source>
        <dbReference type="ARBA" id="ARBA00004167"/>
    </source>
</evidence>
<dbReference type="CDD" id="cd06845">
    <property type="entry name" value="Bcl-2_like"/>
    <property type="match status" value="1"/>
</dbReference>
<keyword evidence="17" id="KW-0539">Nucleus</keyword>
<dbReference type="PANTHER" id="PTHR11256:SF46">
    <property type="entry name" value="INDUCED MYELOID LEUKEMIA CELL DIFFERENTIATION PROTEIN MCL-1"/>
    <property type="match status" value="1"/>
</dbReference>
<dbReference type="GO" id="GO:0097192">
    <property type="term" value="P:extrinsic apoptotic signaling pathway in absence of ligand"/>
    <property type="evidence" value="ECO:0007669"/>
    <property type="project" value="TreeGrafter"/>
</dbReference>
<evidence type="ECO:0000256" key="6">
    <source>
        <dbReference type="ARBA" id="ARBA00022473"/>
    </source>
</evidence>
<feature type="region of interest" description="Disordered" evidence="18">
    <location>
        <begin position="124"/>
        <end position="183"/>
    </location>
</feature>
<dbReference type="GeneTree" id="ENSGT01130000278292"/>
<evidence type="ECO:0000256" key="19">
    <source>
        <dbReference type="SAM" id="Phobius"/>
    </source>
</evidence>
<keyword evidence="11" id="KW-0053">Apoptosis</keyword>
<dbReference type="InterPro" id="IPR002475">
    <property type="entry name" value="Bcl2-like"/>
</dbReference>
<dbReference type="SUPFAM" id="SSF56854">
    <property type="entry name" value="Bcl-2 inhibitors of programmed cell death"/>
    <property type="match status" value="1"/>
</dbReference>
<feature type="compositionally biased region" description="Low complexity" evidence="18">
    <location>
        <begin position="148"/>
        <end position="157"/>
    </location>
</feature>
<name>A0A4X2LDA7_VOMUR</name>
<keyword evidence="16 19" id="KW-0472">Membrane</keyword>
<keyword evidence="10 19" id="KW-0812">Transmembrane</keyword>
<dbReference type="PROSITE" id="PS01080">
    <property type="entry name" value="BH1"/>
    <property type="match status" value="1"/>
</dbReference>
<dbReference type="Gene3D" id="1.10.437.10">
    <property type="entry name" value="Blc2-like"/>
    <property type="match status" value="1"/>
</dbReference>
<dbReference type="RefSeq" id="XP_027717663.1">
    <property type="nucleotide sequence ID" value="XM_027861862.1"/>
</dbReference>
<feature type="region of interest" description="Disordered" evidence="18">
    <location>
        <begin position="23"/>
        <end position="56"/>
    </location>
</feature>
<dbReference type="FunFam" id="1.10.437.10:FF:000002">
    <property type="entry name" value="Induced myeloid leukemia cell differentiation protein Mcl-1"/>
    <property type="match status" value="1"/>
</dbReference>
<dbReference type="InterPro" id="IPR013281">
    <property type="entry name" value="Apop_reg_Mc1"/>
</dbReference>
<dbReference type="GO" id="GO:0030154">
    <property type="term" value="P:cell differentiation"/>
    <property type="evidence" value="ECO:0007669"/>
    <property type="project" value="UniProtKB-KW"/>
</dbReference>
<dbReference type="PRINTS" id="PR01866">
    <property type="entry name" value="APOPREGMCL1"/>
</dbReference>
<dbReference type="GeneID" id="114043031"/>
<evidence type="ECO:0000256" key="9">
    <source>
        <dbReference type="ARBA" id="ARBA00022553"/>
    </source>
</evidence>
<dbReference type="GO" id="GO:0043066">
    <property type="term" value="P:negative regulation of apoptotic process"/>
    <property type="evidence" value="ECO:0007669"/>
    <property type="project" value="UniProtKB-ARBA"/>
</dbReference>
<evidence type="ECO:0000313" key="21">
    <source>
        <dbReference type="Ensembl" id="ENSVURP00010000493.1"/>
    </source>
</evidence>
<dbReference type="OMA" id="FFAPTRC"/>
<dbReference type="GO" id="GO:0051400">
    <property type="term" value="F:BH domain binding"/>
    <property type="evidence" value="ECO:0007669"/>
    <property type="project" value="UniProtKB-ARBA"/>
</dbReference>
<organism evidence="22 23">
    <name type="scientific">Vombatus ursinus</name>
    <name type="common">Common wombat</name>
    <dbReference type="NCBI Taxonomy" id="29139"/>
    <lineage>
        <taxon>Eukaryota</taxon>
        <taxon>Metazoa</taxon>
        <taxon>Chordata</taxon>
        <taxon>Craniata</taxon>
        <taxon>Vertebrata</taxon>
        <taxon>Euteleostomi</taxon>
        <taxon>Mammalia</taxon>
        <taxon>Metatheria</taxon>
        <taxon>Diprotodontia</taxon>
        <taxon>Vombatidae</taxon>
        <taxon>Vombatus</taxon>
    </lineage>
</organism>
<keyword evidence="13" id="KW-0832">Ubl conjugation</keyword>
<proteinExistence type="inferred from homology"/>
<evidence type="ECO:0000256" key="16">
    <source>
        <dbReference type="ARBA" id="ARBA00023136"/>
    </source>
</evidence>
<evidence type="ECO:0000256" key="15">
    <source>
        <dbReference type="ARBA" id="ARBA00023128"/>
    </source>
</evidence>
<dbReference type="GO" id="GO:0008053">
    <property type="term" value="P:mitochondrial fusion"/>
    <property type="evidence" value="ECO:0007669"/>
    <property type="project" value="TreeGrafter"/>
</dbReference>
<keyword evidence="6" id="KW-0217">Developmental protein</keyword>
<dbReference type="GO" id="GO:0015267">
    <property type="term" value="F:channel activity"/>
    <property type="evidence" value="ECO:0007669"/>
    <property type="project" value="TreeGrafter"/>
</dbReference>
<evidence type="ECO:0000256" key="10">
    <source>
        <dbReference type="ARBA" id="ARBA00022692"/>
    </source>
</evidence>
<dbReference type="PROSITE" id="PS50062">
    <property type="entry name" value="BCL2_FAMILY"/>
    <property type="match status" value="1"/>
</dbReference>
<protein>
    <recommendedName>
        <fullName evidence="20">Bcl-2 Bcl-2 homology region 1-3 domain-containing protein</fullName>
    </recommendedName>
</protein>
<reference evidence="23" key="1">
    <citation type="submission" date="2018-12" db="EMBL/GenBank/DDBJ databases">
        <authorList>
            <person name="Yazar S."/>
        </authorList>
    </citation>
    <scope>NUCLEOTIDE SEQUENCE [LARGE SCALE GENOMIC DNA]</scope>
</reference>
<dbReference type="GO" id="GO:0005654">
    <property type="term" value="C:nucleoplasm"/>
    <property type="evidence" value="ECO:0007669"/>
    <property type="project" value="UniProtKB-SubCell"/>
</dbReference>